<keyword evidence="15 17" id="KW-0472">Membrane</keyword>
<dbReference type="Gene3D" id="1.10.760.10">
    <property type="entry name" value="Cytochrome c-like domain"/>
    <property type="match status" value="2"/>
</dbReference>
<dbReference type="Pfam" id="PF13442">
    <property type="entry name" value="Cytochrome_CBB3"/>
    <property type="match status" value="1"/>
</dbReference>
<evidence type="ECO:0000313" key="23">
    <source>
        <dbReference type="Proteomes" id="UP000194360"/>
    </source>
</evidence>
<feature type="region of interest" description="Disordered" evidence="20">
    <location>
        <begin position="1"/>
        <end position="34"/>
    </location>
</feature>
<dbReference type="Pfam" id="PF00034">
    <property type="entry name" value="Cytochrom_C"/>
    <property type="match status" value="1"/>
</dbReference>
<keyword evidence="23" id="KW-1185">Reference proteome</keyword>
<evidence type="ECO:0000256" key="12">
    <source>
        <dbReference type="ARBA" id="ARBA00022982"/>
    </source>
</evidence>
<feature type="domain" description="Cytochrome c" evidence="21">
    <location>
        <begin position="73"/>
        <end position="255"/>
    </location>
</feature>
<feature type="binding site" description="covalent" evidence="18">
    <location>
        <position position="89"/>
    </location>
    <ligand>
        <name>heme c</name>
        <dbReference type="ChEBI" id="CHEBI:61717"/>
        <label>1</label>
    </ligand>
</feature>
<feature type="binding site" description="covalent" evidence="18">
    <location>
        <position position="86"/>
    </location>
    <ligand>
        <name>heme c</name>
        <dbReference type="ChEBI" id="CHEBI:61717"/>
        <label>1</label>
    </ligand>
</feature>
<evidence type="ECO:0000256" key="17">
    <source>
        <dbReference type="PIRNR" id="PIRNR000007"/>
    </source>
</evidence>
<evidence type="ECO:0000256" key="20">
    <source>
        <dbReference type="SAM" id="MobiDB-lite"/>
    </source>
</evidence>
<keyword evidence="12 17" id="KW-0249">Electron transport</keyword>
<feature type="transmembrane region" description="Helical" evidence="17">
    <location>
        <begin position="39"/>
        <end position="59"/>
    </location>
</feature>
<evidence type="ECO:0000313" key="22">
    <source>
        <dbReference type="EMBL" id="OSY37277.1"/>
    </source>
</evidence>
<evidence type="ECO:0000256" key="6">
    <source>
        <dbReference type="ARBA" id="ARBA00022617"/>
    </source>
</evidence>
<dbReference type="PANTHER" id="PTHR33751">
    <property type="entry name" value="CBB3-TYPE CYTOCHROME C OXIDASE SUBUNIT FIXP"/>
    <property type="match status" value="1"/>
</dbReference>
<evidence type="ECO:0000259" key="21">
    <source>
        <dbReference type="PROSITE" id="PS51007"/>
    </source>
</evidence>
<dbReference type="GO" id="GO:0020037">
    <property type="term" value="F:heme binding"/>
    <property type="evidence" value="ECO:0007669"/>
    <property type="project" value="UniProtKB-UniRule"/>
</dbReference>
<reference evidence="22 23" key="1">
    <citation type="submission" date="2016-09" db="EMBL/GenBank/DDBJ databases">
        <title>Pseudonocardia autotrophica DSM535, a candidate organism with high potential of specific P450 cytochromes.</title>
        <authorList>
            <person name="Grumaz C."/>
            <person name="Vainshtein Y."/>
            <person name="Kirstahler P."/>
            <person name="Sohn K."/>
        </authorList>
    </citation>
    <scope>NUCLEOTIDE SEQUENCE [LARGE SCALE GENOMIC DNA]</scope>
    <source>
        <strain evidence="22 23">DSM 535</strain>
    </source>
</reference>
<dbReference type="PROSITE" id="PS51007">
    <property type="entry name" value="CYTC"/>
    <property type="match status" value="1"/>
</dbReference>
<evidence type="ECO:0000256" key="3">
    <source>
        <dbReference type="ARBA" id="ARBA00017819"/>
    </source>
</evidence>
<accession>A0A1Y2MRC7</accession>
<dbReference type="InterPro" id="IPR050597">
    <property type="entry name" value="Cytochrome_c_Oxidase_Subunit"/>
</dbReference>
<evidence type="ECO:0000256" key="19">
    <source>
        <dbReference type="PIRSR" id="PIRSR000007-51"/>
    </source>
</evidence>
<name>A0A1Y2MRC7_PSEAH</name>
<keyword evidence="6 17" id="KW-0349">Heme</keyword>
<keyword evidence="9 17" id="KW-0479">Metal-binding</keyword>
<keyword evidence="7 17" id="KW-0679">Respiratory chain</keyword>
<dbReference type="PIRSF" id="PIRSF000007">
    <property type="entry name" value="Ubiq_cycred_cyc"/>
    <property type="match status" value="1"/>
</dbReference>
<dbReference type="InterPro" id="IPR009056">
    <property type="entry name" value="Cyt_c-like_dom"/>
</dbReference>
<evidence type="ECO:0000256" key="13">
    <source>
        <dbReference type="ARBA" id="ARBA00022989"/>
    </source>
</evidence>
<comment type="caution">
    <text evidence="22">The sequence shown here is derived from an EMBL/GenBank/DDBJ whole genome shotgun (WGS) entry which is preliminary data.</text>
</comment>
<evidence type="ECO:0000256" key="11">
    <source>
        <dbReference type="ARBA" id="ARBA00022967"/>
    </source>
</evidence>
<evidence type="ECO:0000256" key="1">
    <source>
        <dbReference type="ARBA" id="ARBA00004651"/>
    </source>
</evidence>
<keyword evidence="14 17" id="KW-0408">Iron</keyword>
<dbReference type="EMBL" id="MIGB01000031">
    <property type="protein sequence ID" value="OSY37277.1"/>
    <property type="molecule type" value="Genomic_DNA"/>
</dbReference>
<evidence type="ECO:0000256" key="8">
    <source>
        <dbReference type="ARBA" id="ARBA00022692"/>
    </source>
</evidence>
<comment type="catalytic activity">
    <reaction evidence="16 17">
        <text>a quinol + 2 Fe(III)-[cytochrome c](out) = a quinone + 2 Fe(II)-[cytochrome c](out) + 2 H(+)(out)</text>
        <dbReference type="Rhea" id="RHEA:11484"/>
        <dbReference type="Rhea" id="RHEA-COMP:10350"/>
        <dbReference type="Rhea" id="RHEA-COMP:14399"/>
        <dbReference type="ChEBI" id="CHEBI:15378"/>
        <dbReference type="ChEBI" id="CHEBI:24646"/>
        <dbReference type="ChEBI" id="CHEBI:29033"/>
        <dbReference type="ChEBI" id="CHEBI:29034"/>
        <dbReference type="ChEBI" id="CHEBI:132124"/>
        <dbReference type="EC" id="7.1.1.8"/>
    </reaction>
</comment>
<feature type="binding site" description="axial binding residue" evidence="19">
    <location>
        <position position="90"/>
    </location>
    <ligand>
        <name>heme c</name>
        <dbReference type="ChEBI" id="CHEBI:61717"/>
        <label>1</label>
    </ligand>
    <ligandPart>
        <name>Fe</name>
        <dbReference type="ChEBI" id="CHEBI:18248"/>
    </ligandPart>
</feature>
<evidence type="ECO:0000256" key="7">
    <source>
        <dbReference type="ARBA" id="ARBA00022660"/>
    </source>
</evidence>
<comment type="PTM">
    <text evidence="18">Binds 2 heme c groups covalently per subunit.</text>
</comment>
<dbReference type="GO" id="GO:0008121">
    <property type="term" value="F:quinol-cytochrome-c reductase activity"/>
    <property type="evidence" value="ECO:0007669"/>
    <property type="project" value="UniProtKB-UniRule"/>
</dbReference>
<dbReference type="OrthoDB" id="9811281at2"/>
<dbReference type="Proteomes" id="UP000194360">
    <property type="component" value="Unassembled WGS sequence"/>
</dbReference>
<comment type="subcellular location">
    <subcellularLocation>
        <location evidence="1 17">Cell membrane</location>
        <topology evidence="1 17">Multi-pass membrane protein</topology>
    </subcellularLocation>
</comment>
<keyword evidence="8 17" id="KW-0812">Transmembrane</keyword>
<keyword evidence="5 17" id="KW-1003">Cell membrane</keyword>
<evidence type="ECO:0000256" key="18">
    <source>
        <dbReference type="PIRSR" id="PIRSR000007-50"/>
    </source>
</evidence>
<evidence type="ECO:0000256" key="14">
    <source>
        <dbReference type="ARBA" id="ARBA00023004"/>
    </source>
</evidence>
<evidence type="ECO:0000256" key="5">
    <source>
        <dbReference type="ARBA" id="ARBA00022475"/>
    </source>
</evidence>
<dbReference type="STRING" id="2074.BG845_04788"/>
<sequence>MTENPEGADSAAQNPPPGGRPEQKAGRRSRPHGKMHRRIAGALAIGLSLVTVGFLYTALAPQPQVAQAQPDAALVAKGEQLYNNTCITCHGANLQGEQDRGPSLIGVGDAAVYFQVSSGRMPMARQEAQAARKHPLPIFDPETAEGRANLEALGAYIQVNGGGPVTPAERGEALRGEDPGRGGTLYRLNCASCHNFTGVGGALSSGKYAPALAPASESQIYTAMQTGPQNMPRFSDQQLTPEEKRDIIAYIKSVNETNDPGGYSLLGLGPTAEGVFVFVFVMSGLVGFAIWLGAKS</sequence>
<dbReference type="GO" id="GO:0005506">
    <property type="term" value="F:iron ion binding"/>
    <property type="evidence" value="ECO:0007669"/>
    <property type="project" value="UniProtKB-UniRule"/>
</dbReference>
<keyword evidence="13 17" id="KW-1133">Transmembrane helix</keyword>
<feature type="transmembrane region" description="Helical" evidence="17">
    <location>
        <begin position="274"/>
        <end position="294"/>
    </location>
</feature>
<feature type="binding site" description="axial binding residue" evidence="19">
    <location>
        <position position="194"/>
    </location>
    <ligand>
        <name>heme c</name>
        <dbReference type="ChEBI" id="CHEBI:61717"/>
        <label>2</label>
    </ligand>
    <ligandPart>
        <name>Fe</name>
        <dbReference type="ChEBI" id="CHEBI:18248"/>
    </ligandPart>
</feature>
<dbReference type="PANTHER" id="PTHR33751:SF13">
    <property type="entry name" value="CYTOCHROME BC1 COMPLEX CYTOCHROME C SUBUNIT"/>
    <property type="match status" value="1"/>
</dbReference>
<keyword evidence="11 17" id="KW-1278">Translocase</keyword>
<organism evidence="22 23">
    <name type="scientific">Pseudonocardia autotrophica</name>
    <name type="common">Amycolata autotrophica</name>
    <name type="synonym">Nocardia autotrophica</name>
    <dbReference type="NCBI Taxonomy" id="2074"/>
    <lineage>
        <taxon>Bacteria</taxon>
        <taxon>Bacillati</taxon>
        <taxon>Actinomycetota</taxon>
        <taxon>Actinomycetes</taxon>
        <taxon>Pseudonocardiales</taxon>
        <taxon>Pseudonocardiaceae</taxon>
        <taxon>Pseudonocardia</taxon>
    </lineage>
</organism>
<evidence type="ECO:0000256" key="10">
    <source>
        <dbReference type="ARBA" id="ARBA00022737"/>
    </source>
</evidence>
<feature type="binding site" description="covalent" evidence="18">
    <location>
        <position position="193"/>
    </location>
    <ligand>
        <name>heme c</name>
        <dbReference type="ChEBI" id="CHEBI:61717"/>
        <label>2</label>
    </ligand>
</feature>
<dbReference type="InterPro" id="IPR036909">
    <property type="entry name" value="Cyt_c-like_dom_sf"/>
</dbReference>
<gene>
    <name evidence="22" type="primary">qcrC</name>
    <name evidence="22" type="ORF">BG845_04788</name>
</gene>
<evidence type="ECO:0000256" key="15">
    <source>
        <dbReference type="ARBA" id="ARBA00023136"/>
    </source>
</evidence>
<feature type="binding site" description="covalent" evidence="18">
    <location>
        <position position="190"/>
    </location>
    <ligand>
        <name>heme c</name>
        <dbReference type="ChEBI" id="CHEBI:61717"/>
        <label>2</label>
    </ligand>
</feature>
<protein>
    <recommendedName>
        <fullName evidence="3 17">Cytochrome bc1 complex cytochrome c subunit</fullName>
        <ecNumber evidence="2 17">7.1.1.8</ecNumber>
    </recommendedName>
</protein>
<dbReference type="AlphaFoldDB" id="A0A1Y2MRC7"/>
<dbReference type="InterPro" id="IPR009152">
    <property type="entry name" value="bc1_cytC-su"/>
</dbReference>
<evidence type="ECO:0000256" key="9">
    <source>
        <dbReference type="ARBA" id="ARBA00022723"/>
    </source>
</evidence>
<evidence type="ECO:0000256" key="4">
    <source>
        <dbReference type="ARBA" id="ARBA00022448"/>
    </source>
</evidence>
<comment type="subunit">
    <text evidence="17">The cytochrome bc1 complex is composed of a cytochrome b (QcrB), the Rieske iron-sulfur protein (QcrA) and a diheme cytochrome c (QcrC) subunit.</text>
</comment>
<proteinExistence type="predicted"/>
<keyword evidence="10" id="KW-0677">Repeat</keyword>
<evidence type="ECO:0000256" key="2">
    <source>
        <dbReference type="ARBA" id="ARBA00012951"/>
    </source>
</evidence>
<dbReference type="EC" id="7.1.1.8" evidence="2 17"/>
<evidence type="ECO:0000256" key="16">
    <source>
        <dbReference type="ARBA" id="ARBA00029351"/>
    </source>
</evidence>
<dbReference type="GO" id="GO:0005886">
    <property type="term" value="C:plasma membrane"/>
    <property type="evidence" value="ECO:0007669"/>
    <property type="project" value="UniProtKB-SubCell"/>
</dbReference>
<keyword evidence="4 17" id="KW-0813">Transport</keyword>
<dbReference type="SUPFAM" id="SSF46626">
    <property type="entry name" value="Cytochrome c"/>
    <property type="match status" value="2"/>
</dbReference>